<accession>A0AAV0J2B6</accession>
<sequence length="51" mass="5805">MISRTRNSRTPGRSWWRFRVRISSKSPTLPSPIPQCGMSTPFIAGFDLPIN</sequence>
<dbReference type="EMBL" id="CAMGYJ010000004">
    <property type="protein sequence ID" value="CAI0403195.1"/>
    <property type="molecule type" value="Genomic_DNA"/>
</dbReference>
<evidence type="ECO:0000313" key="1">
    <source>
        <dbReference type="EMBL" id="CAI0403033.1"/>
    </source>
</evidence>
<dbReference type="EMBL" id="CAMGYJ010000004">
    <property type="protein sequence ID" value="CAI0403033.1"/>
    <property type="molecule type" value="Genomic_DNA"/>
</dbReference>
<name>A0AAV0J2B6_9ROSI</name>
<proteinExistence type="predicted"/>
<protein>
    <submittedName>
        <fullName evidence="1">Uncharacterized protein</fullName>
    </submittedName>
</protein>
<evidence type="ECO:0000313" key="3">
    <source>
        <dbReference type="Proteomes" id="UP001154282"/>
    </source>
</evidence>
<keyword evidence="3" id="KW-1185">Reference proteome</keyword>
<organism evidence="1 3">
    <name type="scientific">Linum tenue</name>
    <dbReference type="NCBI Taxonomy" id="586396"/>
    <lineage>
        <taxon>Eukaryota</taxon>
        <taxon>Viridiplantae</taxon>
        <taxon>Streptophyta</taxon>
        <taxon>Embryophyta</taxon>
        <taxon>Tracheophyta</taxon>
        <taxon>Spermatophyta</taxon>
        <taxon>Magnoliopsida</taxon>
        <taxon>eudicotyledons</taxon>
        <taxon>Gunneridae</taxon>
        <taxon>Pentapetalae</taxon>
        <taxon>rosids</taxon>
        <taxon>fabids</taxon>
        <taxon>Malpighiales</taxon>
        <taxon>Linaceae</taxon>
        <taxon>Linum</taxon>
    </lineage>
</organism>
<comment type="caution">
    <text evidence="1">The sequence shown here is derived from an EMBL/GenBank/DDBJ whole genome shotgun (WGS) entry which is preliminary data.</text>
</comment>
<reference evidence="1" key="1">
    <citation type="submission" date="2022-08" db="EMBL/GenBank/DDBJ databases">
        <authorList>
            <person name="Gutierrez-Valencia J."/>
        </authorList>
    </citation>
    <scope>NUCLEOTIDE SEQUENCE</scope>
</reference>
<dbReference type="AlphaFoldDB" id="A0AAV0J2B6"/>
<dbReference type="Proteomes" id="UP001154282">
    <property type="component" value="Unassembled WGS sequence"/>
</dbReference>
<evidence type="ECO:0000313" key="2">
    <source>
        <dbReference type="EMBL" id="CAI0403195.1"/>
    </source>
</evidence>
<gene>
    <name evidence="1" type="ORF">LITE_LOCUS11874</name>
    <name evidence="2" type="ORF">LITE_LOCUS11934</name>
</gene>